<dbReference type="Proteomes" id="UP000001861">
    <property type="component" value="Unassembled WGS sequence"/>
</dbReference>
<feature type="compositionally biased region" description="Low complexity" evidence="1">
    <location>
        <begin position="1"/>
        <end position="16"/>
    </location>
</feature>
<reference evidence="2 3" key="1">
    <citation type="journal article" date="2010" name="Proc. Natl. Acad. Sci. U.S.A.">
        <title>Insights into evolution of multicellular fungi from the assembled chromosomes of the mushroom Coprinopsis cinerea (Coprinus cinereus).</title>
        <authorList>
            <person name="Stajich J.E."/>
            <person name="Wilke S.K."/>
            <person name="Ahren D."/>
            <person name="Au C.H."/>
            <person name="Birren B.W."/>
            <person name="Borodovsky M."/>
            <person name="Burns C."/>
            <person name="Canback B."/>
            <person name="Casselton L.A."/>
            <person name="Cheng C.K."/>
            <person name="Deng J."/>
            <person name="Dietrich F.S."/>
            <person name="Fargo D.C."/>
            <person name="Farman M.L."/>
            <person name="Gathman A.C."/>
            <person name="Goldberg J."/>
            <person name="Guigo R."/>
            <person name="Hoegger P.J."/>
            <person name="Hooker J.B."/>
            <person name="Huggins A."/>
            <person name="James T.Y."/>
            <person name="Kamada T."/>
            <person name="Kilaru S."/>
            <person name="Kodira C."/>
            <person name="Kues U."/>
            <person name="Kupfer D."/>
            <person name="Kwan H.S."/>
            <person name="Lomsadze A."/>
            <person name="Li W."/>
            <person name="Lilly W.W."/>
            <person name="Ma L.J."/>
            <person name="Mackey A.J."/>
            <person name="Manning G."/>
            <person name="Martin F."/>
            <person name="Muraguchi H."/>
            <person name="Natvig D.O."/>
            <person name="Palmerini H."/>
            <person name="Ramesh M.A."/>
            <person name="Rehmeyer C.J."/>
            <person name="Roe B.A."/>
            <person name="Shenoy N."/>
            <person name="Stanke M."/>
            <person name="Ter-Hovhannisyan V."/>
            <person name="Tunlid A."/>
            <person name="Velagapudi R."/>
            <person name="Vision T.J."/>
            <person name="Zeng Q."/>
            <person name="Zolan M.E."/>
            <person name="Pukkila P.J."/>
        </authorList>
    </citation>
    <scope>NUCLEOTIDE SEQUENCE [LARGE SCALE GENOMIC DNA]</scope>
    <source>
        <strain evidence="3">Okayama-7 / 130 / ATCC MYA-4618 / FGSC 9003</strain>
    </source>
</reference>
<keyword evidence="3" id="KW-1185">Reference proteome</keyword>
<comment type="caution">
    <text evidence="2">The sequence shown here is derived from an EMBL/GenBank/DDBJ whole genome shotgun (WGS) entry which is preliminary data.</text>
</comment>
<dbReference type="KEGG" id="cci:CC1G_07961"/>
<dbReference type="OMA" id="NIRTECI"/>
<protein>
    <submittedName>
        <fullName evidence="2">Uncharacterized protein</fullName>
    </submittedName>
</protein>
<evidence type="ECO:0000313" key="3">
    <source>
        <dbReference type="Proteomes" id="UP000001861"/>
    </source>
</evidence>
<name>A8P215_COPC7</name>
<dbReference type="VEuPathDB" id="FungiDB:CC1G_07961"/>
<evidence type="ECO:0000313" key="2">
    <source>
        <dbReference type="EMBL" id="EAU83588.2"/>
    </source>
</evidence>
<dbReference type="EMBL" id="AACS02000013">
    <property type="protein sequence ID" value="EAU83588.2"/>
    <property type="molecule type" value="Genomic_DNA"/>
</dbReference>
<organism evidence="2 3">
    <name type="scientific">Coprinopsis cinerea (strain Okayama-7 / 130 / ATCC MYA-4618 / FGSC 9003)</name>
    <name type="common">Inky cap fungus</name>
    <name type="synonym">Hormographiella aspergillata</name>
    <dbReference type="NCBI Taxonomy" id="240176"/>
    <lineage>
        <taxon>Eukaryota</taxon>
        <taxon>Fungi</taxon>
        <taxon>Dikarya</taxon>
        <taxon>Basidiomycota</taxon>
        <taxon>Agaricomycotina</taxon>
        <taxon>Agaricomycetes</taxon>
        <taxon>Agaricomycetidae</taxon>
        <taxon>Agaricales</taxon>
        <taxon>Agaricineae</taxon>
        <taxon>Psathyrellaceae</taxon>
        <taxon>Coprinopsis</taxon>
    </lineage>
</organism>
<feature type="compositionally biased region" description="Low complexity" evidence="1">
    <location>
        <begin position="51"/>
        <end position="62"/>
    </location>
</feature>
<dbReference type="RefSeq" id="XP_001838220.2">
    <property type="nucleotide sequence ID" value="XM_001838168.2"/>
</dbReference>
<feature type="compositionally biased region" description="Low complexity" evidence="1">
    <location>
        <begin position="29"/>
        <end position="43"/>
    </location>
</feature>
<accession>A8P215</accession>
<dbReference type="GeneID" id="6014793"/>
<feature type="region of interest" description="Disordered" evidence="1">
    <location>
        <begin position="248"/>
        <end position="269"/>
    </location>
</feature>
<feature type="region of interest" description="Disordered" evidence="1">
    <location>
        <begin position="1"/>
        <end position="62"/>
    </location>
</feature>
<dbReference type="OrthoDB" id="3250555at2759"/>
<sequence length="602" mass="67312">MSQSGSESDSSSSVSSRRGPVTVYEEFEPASSSPVQVPISSSPGAQQHNLSSSPGSTRSESSIRSIDYAYSLSRSTSTNSGVSDVAKAENLALYELECEAALHRAEFSNLLTERLLQVPENVDDRFQRTVLWRDATEATSSPPHPQQPEYRLIKRAHSIAETGGLTYTPRKFRKLDKSQKASFYLMHTPMPTRALEVPTAPASPAKSGSWRGSIPIIAPPPMYNPRLPLNSDTEAKIRLAKFLEREGNERSRDGLHQAPPCFDPDGHSPAVPASTLPISVAGWEKRIDLGRSLRERAIAWMATILPKHPSGRTRHSDDGGTTSRESSFASTSTTNSSRLSNLYDQLSSCPETRFHAIWMFLRYFFIISASDDSEMKCCHSQFPDSHERLEDETREKYDPDQELIVWDIALACLALSVKFHRDFLIPLYPIQSSEFLELARHDINYEEFETAQRDVLAALSHSVGVSPQPILDELWRALSSLRELLDFEGGWNGLQKEVWLRLYDIIYAADILKFPQSCLVGTALIDALPTFLAGRYEYEAPWHCKAIRKQGCRPSDRAGGRRERFLKRATVDCEGVILDVQAALGLTNAQLSECQAWWRTSA</sequence>
<feature type="region of interest" description="Disordered" evidence="1">
    <location>
        <begin position="308"/>
        <end position="335"/>
    </location>
</feature>
<evidence type="ECO:0000256" key="1">
    <source>
        <dbReference type="SAM" id="MobiDB-lite"/>
    </source>
</evidence>
<feature type="compositionally biased region" description="Low complexity" evidence="1">
    <location>
        <begin position="326"/>
        <end position="335"/>
    </location>
</feature>
<dbReference type="STRING" id="240176.A8P215"/>
<dbReference type="eggNOG" id="ENOG502SS4Z">
    <property type="taxonomic scope" value="Eukaryota"/>
</dbReference>
<dbReference type="HOGENOM" id="CLU_453408_0_0_1"/>
<dbReference type="AlphaFoldDB" id="A8P215"/>
<gene>
    <name evidence="2" type="ORF">CC1G_07961</name>
</gene>
<proteinExistence type="predicted"/>
<dbReference type="InParanoid" id="A8P215"/>